<keyword evidence="1" id="KW-0812">Transmembrane</keyword>
<reference evidence="3 4" key="1">
    <citation type="journal article" date="2016" name="Nat. Commun.">
        <title>Thousands of microbial genomes shed light on interconnected biogeochemical processes in an aquifer system.</title>
        <authorList>
            <person name="Anantharaman K."/>
            <person name="Brown C.T."/>
            <person name="Hug L.A."/>
            <person name="Sharon I."/>
            <person name="Castelle C.J."/>
            <person name="Probst A.J."/>
            <person name="Thomas B.C."/>
            <person name="Singh A."/>
            <person name="Wilkins M.J."/>
            <person name="Karaoz U."/>
            <person name="Brodie E.L."/>
            <person name="Williams K.H."/>
            <person name="Hubbard S.S."/>
            <person name="Banfield J.F."/>
        </authorList>
    </citation>
    <scope>NUCLEOTIDE SEQUENCE [LARGE SCALE GENOMIC DNA]</scope>
</reference>
<dbReference type="Gene3D" id="3.30.70.2650">
    <property type="match status" value="1"/>
</dbReference>
<evidence type="ECO:0000313" key="3">
    <source>
        <dbReference type="EMBL" id="OGD57401.1"/>
    </source>
</evidence>
<dbReference type="EMBL" id="MEZT01000002">
    <property type="protein sequence ID" value="OGD57401.1"/>
    <property type="molecule type" value="Genomic_DNA"/>
</dbReference>
<feature type="transmembrane region" description="Helical" evidence="1">
    <location>
        <begin position="20"/>
        <end position="40"/>
    </location>
</feature>
<organism evidence="3 4">
    <name type="scientific">Candidatus Berkelbacteria bacterium RBG_13_40_8</name>
    <dbReference type="NCBI Taxonomy" id="1797467"/>
    <lineage>
        <taxon>Bacteria</taxon>
        <taxon>Candidatus Berkelbacteria</taxon>
    </lineage>
</organism>
<sequence>MKPKKRFIKIGETEKKIIKAIGAGIFITAAITIPNLPIALKPIFKLRGNKALQKLLKNLERKRFIDLGGEKIKLTSKGRKMLRQMEVSKLNIKKPKEWDGIWHLVSYDIPEKYKKSRDFFRYILESNGFFQIQESLWVHSYPCEEEIAVVSRQLSLRSNVIVMKTEKLPKEKEMQSHFGLADE</sequence>
<comment type="caution">
    <text evidence="3">The sequence shown here is derived from an EMBL/GenBank/DDBJ whole genome shotgun (WGS) entry which is preliminary data.</text>
</comment>
<gene>
    <name evidence="3" type="ORF">A2V71_00145</name>
</gene>
<evidence type="ECO:0000256" key="1">
    <source>
        <dbReference type="SAM" id="Phobius"/>
    </source>
</evidence>
<protein>
    <recommendedName>
        <fullName evidence="2">Transcriptional repressor PaaX-like central Cas2-like domain-containing protein</fullName>
    </recommendedName>
</protein>
<evidence type="ECO:0000259" key="2">
    <source>
        <dbReference type="Pfam" id="PF20803"/>
    </source>
</evidence>
<keyword evidence="1" id="KW-0472">Membrane</keyword>
<dbReference type="Proteomes" id="UP000178764">
    <property type="component" value="Unassembled WGS sequence"/>
</dbReference>
<dbReference type="Pfam" id="PF20803">
    <property type="entry name" value="PaaX_M"/>
    <property type="match status" value="1"/>
</dbReference>
<dbReference type="InterPro" id="IPR048846">
    <property type="entry name" value="PaaX-like_central"/>
</dbReference>
<feature type="domain" description="Transcriptional repressor PaaX-like central Cas2-like" evidence="2">
    <location>
        <begin position="96"/>
        <end position="172"/>
    </location>
</feature>
<evidence type="ECO:0000313" key="4">
    <source>
        <dbReference type="Proteomes" id="UP000178764"/>
    </source>
</evidence>
<dbReference type="AlphaFoldDB" id="A0A1F5DQU7"/>
<proteinExistence type="predicted"/>
<keyword evidence="1" id="KW-1133">Transmembrane helix</keyword>
<name>A0A1F5DQU7_9BACT</name>
<accession>A0A1F5DQU7</accession>